<organism evidence="5 6">
    <name type="scientific">Kazachstania africana (strain ATCC 22294 / BCRC 22015 / CBS 2517 / CECT 1963 / NBRC 1671 / NRRL Y-8276)</name>
    <name type="common">Yeast</name>
    <name type="synonym">Kluyveromyces africanus</name>
    <dbReference type="NCBI Taxonomy" id="1071382"/>
    <lineage>
        <taxon>Eukaryota</taxon>
        <taxon>Fungi</taxon>
        <taxon>Dikarya</taxon>
        <taxon>Ascomycota</taxon>
        <taxon>Saccharomycotina</taxon>
        <taxon>Saccharomycetes</taxon>
        <taxon>Saccharomycetales</taxon>
        <taxon>Saccharomycetaceae</taxon>
        <taxon>Kazachstania</taxon>
    </lineage>
</organism>
<name>H2AQU5_KAZAF</name>
<dbReference type="PANTHER" id="PTHR22893">
    <property type="entry name" value="NADH OXIDOREDUCTASE-RELATED"/>
    <property type="match status" value="1"/>
</dbReference>
<dbReference type="SUPFAM" id="SSF51395">
    <property type="entry name" value="FMN-linked oxidoreductases"/>
    <property type="match status" value="1"/>
</dbReference>
<reference evidence="5 6" key="1">
    <citation type="journal article" date="2011" name="Proc. Natl. Acad. Sci. U.S.A.">
        <title>Evolutionary erosion of yeast sex chromosomes by mating-type switching accidents.</title>
        <authorList>
            <person name="Gordon J.L."/>
            <person name="Armisen D."/>
            <person name="Proux-Wera E."/>
            <person name="Oheigeartaigh S.S."/>
            <person name="Byrne K.P."/>
            <person name="Wolfe K.H."/>
        </authorList>
    </citation>
    <scope>NUCLEOTIDE SEQUENCE [LARGE SCALE GENOMIC DNA]</scope>
    <source>
        <strain evidence="6">ATCC 22294 / BCRC 22015 / CBS 2517 / CECT 1963 / NBRC 1671 / NRRL Y-8276</strain>
    </source>
</reference>
<sequence length="272" mass="30963">MTKSEYIVPEQLRDTNLTESLCIGPYEILHRIVPSTKRVNYNHLCQFDLKSNRPGTLIINPIPPSCTLENLKNIVEQVQVNGSFIWISVEFSISGVADFNGMTRDQIYTSIRKVQEQVSVIMEHVKPNGIEIDATCDVISQSLHSMKNSRTDEFGGSIQNRSCLLMTIIKELLKVVPSQVLSVKVNPFQDLETDPICLAEYAYIFGELESWRRTNGITISFIHLEEPLHNFDVSNNFVHAVWKGVVVREGNFRDIHTIKDLMKNDKTLIALE</sequence>
<dbReference type="eggNOG" id="KOG0134">
    <property type="taxonomic scope" value="Eukaryota"/>
</dbReference>
<dbReference type="OrthoDB" id="276546at2759"/>
<evidence type="ECO:0000256" key="3">
    <source>
        <dbReference type="ARBA" id="ARBA00022643"/>
    </source>
</evidence>
<comment type="similarity">
    <text evidence="2">Belongs to the NADH:flavin oxidoreductase/NADH oxidase family.</text>
</comment>
<dbReference type="GO" id="GO:0003959">
    <property type="term" value="F:NADPH dehydrogenase activity"/>
    <property type="evidence" value="ECO:0007669"/>
    <property type="project" value="TreeGrafter"/>
</dbReference>
<proteinExistence type="inferred from homology"/>
<dbReference type="GeneID" id="13883284"/>
<dbReference type="GO" id="GO:0010181">
    <property type="term" value="F:FMN binding"/>
    <property type="evidence" value="ECO:0007669"/>
    <property type="project" value="InterPro"/>
</dbReference>
<keyword evidence="3" id="KW-0288">FMN</keyword>
<dbReference type="InterPro" id="IPR001155">
    <property type="entry name" value="OxRdtase_FMN_N"/>
</dbReference>
<dbReference type="HOGENOM" id="CLU_1023301_0_0_1"/>
<gene>
    <name evidence="5" type="primary">KAFR0B04485</name>
    <name evidence="5" type="ORF">KAFR_0B04485</name>
</gene>
<evidence type="ECO:0000313" key="6">
    <source>
        <dbReference type="Proteomes" id="UP000005220"/>
    </source>
</evidence>
<keyword evidence="3" id="KW-0285">Flavoprotein</keyword>
<dbReference type="Gene3D" id="3.20.20.70">
    <property type="entry name" value="Aldolase class I"/>
    <property type="match status" value="1"/>
</dbReference>
<dbReference type="InterPro" id="IPR013785">
    <property type="entry name" value="Aldolase_TIM"/>
</dbReference>
<evidence type="ECO:0000256" key="2">
    <source>
        <dbReference type="ARBA" id="ARBA00005979"/>
    </source>
</evidence>
<dbReference type="Pfam" id="PF00724">
    <property type="entry name" value="Oxidored_FMN"/>
    <property type="match status" value="1"/>
</dbReference>
<dbReference type="Proteomes" id="UP000005220">
    <property type="component" value="Chromosome 2"/>
</dbReference>
<dbReference type="KEGG" id="kaf:KAFR_0B04485"/>
<protein>
    <recommendedName>
        <fullName evidence="4">NADH:flavin oxidoreductase/NADH oxidase N-terminal domain-containing protein</fullName>
    </recommendedName>
</protein>
<dbReference type="InParanoid" id="H2AQU5"/>
<feature type="domain" description="NADH:flavin oxidoreductase/NADH oxidase N-terminal" evidence="4">
    <location>
        <begin position="129"/>
        <end position="270"/>
    </location>
</feature>
<dbReference type="AlphaFoldDB" id="H2AQU5"/>
<evidence type="ECO:0000313" key="5">
    <source>
        <dbReference type="EMBL" id="CCF56745.1"/>
    </source>
</evidence>
<dbReference type="RefSeq" id="XP_003955880.1">
    <property type="nucleotide sequence ID" value="XM_003955831.1"/>
</dbReference>
<comment type="cofactor">
    <cofactor evidence="1">
        <name>FMN</name>
        <dbReference type="ChEBI" id="CHEBI:58210"/>
    </cofactor>
</comment>
<evidence type="ECO:0000256" key="1">
    <source>
        <dbReference type="ARBA" id="ARBA00001917"/>
    </source>
</evidence>
<accession>H2AQU5</accession>
<evidence type="ECO:0000259" key="4">
    <source>
        <dbReference type="Pfam" id="PF00724"/>
    </source>
</evidence>
<keyword evidence="6" id="KW-1185">Reference proteome</keyword>
<dbReference type="EMBL" id="HE650822">
    <property type="protein sequence ID" value="CCF56745.1"/>
    <property type="molecule type" value="Genomic_DNA"/>
</dbReference>
<dbReference type="InterPro" id="IPR045247">
    <property type="entry name" value="Oye-like"/>
</dbReference>
<dbReference type="PANTHER" id="PTHR22893:SF91">
    <property type="entry name" value="NADPH DEHYDROGENASE 2-RELATED"/>
    <property type="match status" value="1"/>
</dbReference>